<dbReference type="RefSeq" id="XP_003677981.1">
    <property type="nucleotide sequence ID" value="XM_003677933.1"/>
</dbReference>
<dbReference type="GO" id="GO:0005788">
    <property type="term" value="C:endoplasmic reticulum lumen"/>
    <property type="evidence" value="ECO:0007669"/>
    <property type="project" value="UniProtKB-SubCell"/>
</dbReference>
<dbReference type="Gene3D" id="3.90.640.10">
    <property type="entry name" value="Actin, Chain A, domain 4"/>
    <property type="match status" value="1"/>
</dbReference>
<gene>
    <name evidence="9" type="primary">NCAS0H03240</name>
    <name evidence="9" type="ordered locus">NCAS_0H03240</name>
</gene>
<dbReference type="SUPFAM" id="SSF100934">
    <property type="entry name" value="Heat shock protein 70kD (HSP70), C-terminal subdomain"/>
    <property type="match status" value="1"/>
</dbReference>
<evidence type="ECO:0000256" key="3">
    <source>
        <dbReference type="ARBA" id="ARBA00022741"/>
    </source>
</evidence>
<feature type="compositionally biased region" description="Basic and acidic residues" evidence="7">
    <location>
        <begin position="859"/>
        <end position="868"/>
    </location>
</feature>
<keyword evidence="5" id="KW-0143">Chaperone</keyword>
<proteinExistence type="predicted"/>
<dbReference type="Pfam" id="PF00012">
    <property type="entry name" value="HSP70"/>
    <property type="match status" value="1"/>
</dbReference>
<dbReference type="GO" id="GO:0140662">
    <property type="term" value="F:ATP-dependent protein folding chaperone"/>
    <property type="evidence" value="ECO:0007669"/>
    <property type="project" value="InterPro"/>
</dbReference>
<dbReference type="OrthoDB" id="10262720at2759"/>
<dbReference type="PRINTS" id="PR00301">
    <property type="entry name" value="HEATSHOCK70"/>
</dbReference>
<dbReference type="InterPro" id="IPR029048">
    <property type="entry name" value="HSP70_C_sf"/>
</dbReference>
<dbReference type="STRING" id="1064592.G0VJF5"/>
<dbReference type="SUPFAM" id="SSF53067">
    <property type="entry name" value="Actin-like ATPase domain"/>
    <property type="match status" value="2"/>
</dbReference>
<feature type="region of interest" description="Disordered" evidence="7">
    <location>
        <begin position="856"/>
        <end position="971"/>
    </location>
</feature>
<feature type="compositionally biased region" description="Low complexity" evidence="7">
    <location>
        <begin position="886"/>
        <end position="928"/>
    </location>
</feature>
<evidence type="ECO:0000256" key="4">
    <source>
        <dbReference type="ARBA" id="ARBA00022840"/>
    </source>
</evidence>
<dbReference type="Gene3D" id="3.30.420.40">
    <property type="match status" value="2"/>
</dbReference>
<accession>G0VJF5</accession>
<evidence type="ECO:0000256" key="2">
    <source>
        <dbReference type="ARBA" id="ARBA00022729"/>
    </source>
</evidence>
<dbReference type="PANTHER" id="PTHR45639">
    <property type="entry name" value="HSC70CB, ISOFORM G-RELATED"/>
    <property type="match status" value="1"/>
</dbReference>
<reference key="2">
    <citation type="submission" date="2011-08" db="EMBL/GenBank/DDBJ databases">
        <title>Genome sequence of Naumovozyma castellii.</title>
        <authorList>
            <person name="Gordon J.L."/>
            <person name="Armisen D."/>
            <person name="Proux-Wera E."/>
            <person name="OhEigeartaigh S.S."/>
            <person name="Byrne K.P."/>
            <person name="Wolfe K.H."/>
        </authorList>
    </citation>
    <scope>NUCLEOTIDE SEQUENCE</scope>
    <source>
        <strain>Type strain:CBS 4309</strain>
    </source>
</reference>
<keyword evidence="10" id="KW-1185">Reference proteome</keyword>
<dbReference type="Gene3D" id="3.30.30.30">
    <property type="match status" value="1"/>
</dbReference>
<dbReference type="GO" id="GO:0034663">
    <property type="term" value="C:endoplasmic reticulum chaperone complex"/>
    <property type="evidence" value="ECO:0007669"/>
    <property type="project" value="TreeGrafter"/>
</dbReference>
<dbReference type="PANTHER" id="PTHR45639:SF3">
    <property type="entry name" value="HYPOXIA UP-REGULATED PROTEIN 1"/>
    <property type="match status" value="1"/>
</dbReference>
<evidence type="ECO:0000256" key="5">
    <source>
        <dbReference type="ARBA" id="ARBA00023186"/>
    </source>
</evidence>
<dbReference type="KEGG" id="ncs:NCAS_0H03240"/>
<evidence type="ECO:0000256" key="7">
    <source>
        <dbReference type="SAM" id="MobiDB-lite"/>
    </source>
</evidence>
<dbReference type="InterPro" id="IPR043129">
    <property type="entry name" value="ATPase_NBD"/>
</dbReference>
<keyword evidence="4" id="KW-0067">ATP-binding</keyword>
<dbReference type="InterPro" id="IPR018181">
    <property type="entry name" value="Heat_shock_70_CS"/>
</dbReference>
<comment type="subcellular location">
    <subcellularLocation>
        <location evidence="1">Endoplasmic reticulum lumen</location>
    </subcellularLocation>
</comment>
<dbReference type="GeneID" id="96905311"/>
<evidence type="ECO:0000313" key="10">
    <source>
        <dbReference type="Proteomes" id="UP000001640"/>
    </source>
</evidence>
<dbReference type="Proteomes" id="UP000001640">
    <property type="component" value="Chromosome 8"/>
</dbReference>
<feature type="compositionally biased region" description="Low complexity" evidence="7">
    <location>
        <begin position="953"/>
        <end position="964"/>
    </location>
</feature>
<keyword evidence="3" id="KW-0547">Nucleotide-binding</keyword>
<dbReference type="PROSITE" id="PS01036">
    <property type="entry name" value="HSP70_3"/>
    <property type="match status" value="1"/>
</dbReference>
<feature type="signal peptide" evidence="8">
    <location>
        <begin position="1"/>
        <end position="28"/>
    </location>
</feature>
<dbReference type="InParanoid" id="G0VJF5"/>
<protein>
    <submittedName>
        <fullName evidence="9">Uncharacterized protein</fullName>
    </submittedName>
</protein>
<evidence type="ECO:0000256" key="1">
    <source>
        <dbReference type="ARBA" id="ARBA00004319"/>
    </source>
</evidence>
<dbReference type="HOGENOM" id="CLU_005965_5_0_1"/>
<feature type="compositionally biased region" description="Basic residues" evidence="7">
    <location>
        <begin position="929"/>
        <end position="952"/>
    </location>
</feature>
<dbReference type="eggNOG" id="KOG0104">
    <property type="taxonomic scope" value="Eukaryota"/>
</dbReference>
<dbReference type="GO" id="GO:0005524">
    <property type="term" value="F:ATP binding"/>
    <property type="evidence" value="ECO:0007669"/>
    <property type="project" value="UniProtKB-KW"/>
</dbReference>
<dbReference type="GO" id="GO:0051082">
    <property type="term" value="F:unfolded protein binding"/>
    <property type="evidence" value="ECO:0007669"/>
    <property type="project" value="EnsemblFungi"/>
</dbReference>
<dbReference type="InterPro" id="IPR013126">
    <property type="entry name" value="Hsp_70_fam"/>
</dbReference>
<feature type="coiled-coil region" evidence="6">
    <location>
        <begin position="690"/>
        <end position="751"/>
    </location>
</feature>
<dbReference type="PROSITE" id="PS00329">
    <property type="entry name" value="HSP70_2"/>
    <property type="match status" value="1"/>
</dbReference>
<evidence type="ECO:0000313" key="9">
    <source>
        <dbReference type="EMBL" id="CCC71634.1"/>
    </source>
</evidence>
<organism evidence="9 10">
    <name type="scientific">Naumovozyma castellii</name>
    <name type="common">Yeast</name>
    <name type="synonym">Saccharomyces castellii</name>
    <dbReference type="NCBI Taxonomy" id="27288"/>
    <lineage>
        <taxon>Eukaryota</taxon>
        <taxon>Fungi</taxon>
        <taxon>Dikarya</taxon>
        <taxon>Ascomycota</taxon>
        <taxon>Saccharomycotina</taxon>
        <taxon>Saccharomycetes</taxon>
        <taxon>Saccharomycetales</taxon>
        <taxon>Saccharomycetaceae</taxon>
        <taxon>Naumovozyma</taxon>
    </lineage>
</organism>
<name>G0VJF5_NAUCA</name>
<dbReference type="FunCoup" id="G0VJF5">
    <property type="interactions" value="254"/>
</dbReference>
<sequence>MKPFYSRTRLSPVSLVVLLLSFVTAVTAAVIGIDYGQQHIKAMVVSPQAPLEIVLTPEAKRKDISGLTIKKLPDGGIERVYGAAVGSLATRFPKDTLLHLKPLLGKSLDDEDVVLTYLKEHPGLNITTTERNTLAFNIEGTEYPIEEVIAMNLQEIVCRGNGMLNEKDARTVDYVDKMAITVPDFFDQHQRKALENVGDLVSGVQGTVLVNGGISIAIDYALKQRDLEFDVPQYNIIYDMGSGSTEASLFSFVRSSNESEPLKIELGGYGYTAKIGGSSFNMAVASLIENKFLSKHPKIRTDELHANAKAIAKINQIAEKTKLILSANNDASVTIESLIDDIDFKTSVSRQELEDYMQDHVTQFIEPIQEALDEQFWEDGSHIDLKDVASIILHGGSTRVPLVQQELIKFLGEVKIAKNINADEASVNGAVLRGIKLFDAFKTKPLNIIERSISNYGIKISSDGDRKTIFSKGDVYPQIKTIEFNSTTVEQPFSIDLYENDLLFGNASIATESIEKQYTSKKCQFGVVYNATFSLSVNRVFALDKIEAVCVKQLGDEEEAEGLMGKLFGSKKNGTKQGSDDKPKVLKNYNPTTNLPITYQDVGITHLNGTEKYQIRKFIRDLEEKDQQRFDLQESKNLLESSLYSARNFLDEDEVISNGPKAQVEKLVALVSKYLEWLEEDSDHAVKTAVEEMTREIDDLKNKIEMYLKTSKEPLDEEQFEELMEKASSIYNATLIQYKTVEENLKNLEAIIPPEMFDVREAYVNVTLPTSMSRASSEWNKTFTKFNETVQLISDLLDSDSFEDIEREELYELKLAFDAVYENIGKQIVTLYTSNQYRYNEVNALYQRKLRAQRRKEAKAKSSLEKAKSLNATSTQSLSEPVISEATTLNSTTSRTSQTNSTTSASTVTTTTQSNRSSASSSESATSSKGKKSRKQKLKQKQKQKKRTRSSKNKSSMNKSSSTSAPSHDEL</sequence>
<dbReference type="EMBL" id="HE576759">
    <property type="protein sequence ID" value="CCC71634.1"/>
    <property type="molecule type" value="Genomic_DNA"/>
</dbReference>
<keyword evidence="6" id="KW-0175">Coiled coil</keyword>
<dbReference type="AlphaFoldDB" id="G0VJF5"/>
<evidence type="ECO:0000256" key="6">
    <source>
        <dbReference type="SAM" id="Coils"/>
    </source>
</evidence>
<dbReference type="OMA" id="DYGQQNI"/>
<evidence type="ECO:0000256" key="8">
    <source>
        <dbReference type="SAM" id="SignalP"/>
    </source>
</evidence>
<dbReference type="GO" id="GO:0030968">
    <property type="term" value="P:endoplasmic reticulum unfolded protein response"/>
    <property type="evidence" value="ECO:0007669"/>
    <property type="project" value="TreeGrafter"/>
</dbReference>
<dbReference type="GO" id="GO:0031204">
    <property type="term" value="P:post-translational protein targeting to membrane, translocation"/>
    <property type="evidence" value="ECO:0007669"/>
    <property type="project" value="EnsemblFungi"/>
</dbReference>
<feature type="chain" id="PRO_5003411036" evidence="8">
    <location>
        <begin position="29"/>
        <end position="971"/>
    </location>
</feature>
<reference evidence="9 10" key="1">
    <citation type="journal article" date="2011" name="Proc. Natl. Acad. Sci. U.S.A.">
        <title>Evolutionary erosion of yeast sex chromosomes by mating-type switching accidents.</title>
        <authorList>
            <person name="Gordon J.L."/>
            <person name="Armisen D."/>
            <person name="Proux-Wera E."/>
            <person name="Oheigeartaigh S.S."/>
            <person name="Byrne K.P."/>
            <person name="Wolfe K.H."/>
        </authorList>
    </citation>
    <scope>NUCLEOTIDE SEQUENCE [LARGE SCALE GENOMIC DNA]</scope>
    <source>
        <strain evidence="10">ATCC 76901 / BCRC 22586 / CBS 4309 / NBRC 1992 / NRRL Y-12630</strain>
    </source>
</reference>
<keyword evidence="2 8" id="KW-0732">Signal</keyword>
<dbReference type="CDD" id="cd10230">
    <property type="entry name" value="ASKHA_NBD_HSP70_HYOU1"/>
    <property type="match status" value="1"/>
</dbReference>
<dbReference type="Gene3D" id="1.20.1270.10">
    <property type="match status" value="1"/>
</dbReference>
<dbReference type="GO" id="GO:0000774">
    <property type="term" value="F:adenyl-nucleotide exchange factor activity"/>
    <property type="evidence" value="ECO:0007669"/>
    <property type="project" value="EnsemblFungi"/>
</dbReference>